<dbReference type="EMBL" id="MU275860">
    <property type="protein sequence ID" value="KAI0050545.1"/>
    <property type="molecule type" value="Genomic_DNA"/>
</dbReference>
<protein>
    <submittedName>
        <fullName evidence="1">Uncharacterized protein</fullName>
    </submittedName>
</protein>
<sequence length="386" mass="44584">MAERLLPDRPGRPHYAVARCACPPCKADARRGCGTEHLQTWEDRGWIRIEHRDLFRKAVDLLRRRSAPTWFEWVKGHSGDPGNDGADEYADRGARKDAPTPIDLDIKREWNLTGAKLATLTQAVAYQGIRERAATDDRSGPQSQLNLARDALEAFTGNQETDATLWRGITHRDIRKPIRTFLYRAYHNSYKLGDFWLRIQDHEKARCEACDDPEESLSHILFECESDPRNIIWRLAKELWPHGEETWPNLSIGTILACGNLVVKRRTGDRDEDEQEQDRKRDPGATRLLKIIISESVHLIWRLRCERQIGGRTHTASSITRRWHQAINDRLVTDQIAARNIIRTESNYQNVEDTWKGTLKDERFLPFEWAKAKEVLVGIVPPRPPI</sequence>
<reference evidence="1" key="1">
    <citation type="submission" date="2021-02" db="EMBL/GenBank/DDBJ databases">
        <authorList>
            <consortium name="DOE Joint Genome Institute"/>
            <person name="Ahrendt S."/>
            <person name="Looney B.P."/>
            <person name="Miyauchi S."/>
            <person name="Morin E."/>
            <person name="Drula E."/>
            <person name="Courty P.E."/>
            <person name="Chicoki N."/>
            <person name="Fauchery L."/>
            <person name="Kohler A."/>
            <person name="Kuo A."/>
            <person name="Labutti K."/>
            <person name="Pangilinan J."/>
            <person name="Lipzen A."/>
            <person name="Riley R."/>
            <person name="Andreopoulos W."/>
            <person name="He G."/>
            <person name="Johnson J."/>
            <person name="Barry K.W."/>
            <person name="Grigoriev I.V."/>
            <person name="Nagy L."/>
            <person name="Hibbett D."/>
            <person name="Henrissat B."/>
            <person name="Matheny P.B."/>
            <person name="Labbe J."/>
            <person name="Martin F."/>
        </authorList>
    </citation>
    <scope>NUCLEOTIDE SEQUENCE</scope>
    <source>
        <strain evidence="1">FP105234-sp</strain>
    </source>
</reference>
<gene>
    <name evidence="1" type="ORF">FA95DRAFT_1636693</name>
</gene>
<proteinExistence type="predicted"/>
<organism evidence="1 2">
    <name type="scientific">Auriscalpium vulgare</name>
    <dbReference type="NCBI Taxonomy" id="40419"/>
    <lineage>
        <taxon>Eukaryota</taxon>
        <taxon>Fungi</taxon>
        <taxon>Dikarya</taxon>
        <taxon>Basidiomycota</taxon>
        <taxon>Agaricomycotina</taxon>
        <taxon>Agaricomycetes</taxon>
        <taxon>Russulales</taxon>
        <taxon>Auriscalpiaceae</taxon>
        <taxon>Auriscalpium</taxon>
    </lineage>
</organism>
<reference evidence="1" key="2">
    <citation type="journal article" date="2022" name="New Phytol.">
        <title>Evolutionary transition to the ectomycorrhizal habit in the genomes of a hyperdiverse lineage of mushroom-forming fungi.</title>
        <authorList>
            <person name="Looney B."/>
            <person name="Miyauchi S."/>
            <person name="Morin E."/>
            <person name="Drula E."/>
            <person name="Courty P.E."/>
            <person name="Kohler A."/>
            <person name="Kuo A."/>
            <person name="LaButti K."/>
            <person name="Pangilinan J."/>
            <person name="Lipzen A."/>
            <person name="Riley R."/>
            <person name="Andreopoulos W."/>
            <person name="He G."/>
            <person name="Johnson J."/>
            <person name="Nolan M."/>
            <person name="Tritt A."/>
            <person name="Barry K.W."/>
            <person name="Grigoriev I.V."/>
            <person name="Nagy L.G."/>
            <person name="Hibbett D."/>
            <person name="Henrissat B."/>
            <person name="Matheny P.B."/>
            <person name="Labbe J."/>
            <person name="Martin F.M."/>
        </authorList>
    </citation>
    <scope>NUCLEOTIDE SEQUENCE</scope>
    <source>
        <strain evidence="1">FP105234-sp</strain>
    </source>
</reference>
<evidence type="ECO:0000313" key="1">
    <source>
        <dbReference type="EMBL" id="KAI0050545.1"/>
    </source>
</evidence>
<keyword evidence="2" id="KW-1185">Reference proteome</keyword>
<accession>A0ACB8S3F3</accession>
<evidence type="ECO:0000313" key="2">
    <source>
        <dbReference type="Proteomes" id="UP000814033"/>
    </source>
</evidence>
<name>A0ACB8S3F3_9AGAM</name>
<dbReference type="Proteomes" id="UP000814033">
    <property type="component" value="Unassembled WGS sequence"/>
</dbReference>
<comment type="caution">
    <text evidence="1">The sequence shown here is derived from an EMBL/GenBank/DDBJ whole genome shotgun (WGS) entry which is preliminary data.</text>
</comment>